<protein>
    <submittedName>
        <fullName evidence="3">RsbT co-antagonist protein RsbRB</fullName>
    </submittedName>
</protein>
<evidence type="ECO:0000313" key="4">
    <source>
        <dbReference type="Proteomes" id="UP000239047"/>
    </source>
</evidence>
<evidence type="ECO:0000313" key="3">
    <source>
        <dbReference type="EMBL" id="PPA70702.1"/>
    </source>
</evidence>
<proteinExistence type="predicted"/>
<keyword evidence="1" id="KW-0597">Phosphoprotein</keyword>
<dbReference type="Proteomes" id="UP000239047">
    <property type="component" value="Unassembled WGS sequence"/>
</dbReference>
<dbReference type="InterPro" id="IPR051932">
    <property type="entry name" value="Bact_StressResp_Reg"/>
</dbReference>
<comment type="caution">
    <text evidence="3">The sequence shown here is derived from an EMBL/GenBank/DDBJ whole genome shotgun (WGS) entry which is preliminary data.</text>
</comment>
<gene>
    <name evidence="3" type="ORF">C4B60_07855</name>
</gene>
<dbReference type="OrthoDB" id="9800154at2"/>
<dbReference type="PROSITE" id="PS50801">
    <property type="entry name" value="STAS"/>
    <property type="match status" value="1"/>
</dbReference>
<evidence type="ECO:0000256" key="1">
    <source>
        <dbReference type="ARBA" id="ARBA00022553"/>
    </source>
</evidence>
<dbReference type="SUPFAM" id="SSF52091">
    <property type="entry name" value="SpoIIaa-like"/>
    <property type="match status" value="1"/>
</dbReference>
<keyword evidence="4" id="KW-1185">Reference proteome</keyword>
<organism evidence="3 4">
    <name type="scientific">Jeotgalibacillus proteolyticus</name>
    <dbReference type="NCBI Taxonomy" id="2082395"/>
    <lineage>
        <taxon>Bacteria</taxon>
        <taxon>Bacillati</taxon>
        <taxon>Bacillota</taxon>
        <taxon>Bacilli</taxon>
        <taxon>Bacillales</taxon>
        <taxon>Caryophanaceae</taxon>
        <taxon>Jeotgalibacillus</taxon>
    </lineage>
</organism>
<dbReference type="InterPro" id="IPR002645">
    <property type="entry name" value="STAS_dom"/>
</dbReference>
<dbReference type="InterPro" id="IPR036513">
    <property type="entry name" value="STAS_dom_sf"/>
</dbReference>
<dbReference type="RefSeq" id="WP_104057452.1">
    <property type="nucleotide sequence ID" value="NZ_PREZ01000003.1"/>
</dbReference>
<dbReference type="EMBL" id="PREZ01000003">
    <property type="protein sequence ID" value="PPA70702.1"/>
    <property type="molecule type" value="Genomic_DNA"/>
</dbReference>
<accession>A0A2S5GCE4</accession>
<dbReference type="CDD" id="cd07041">
    <property type="entry name" value="STAS_RsbR_RsbS_like"/>
    <property type="match status" value="1"/>
</dbReference>
<sequence length="280" mass="32061">MEKNKSIYLFLEENAKKISDEWYETIEDDDSHGVYTSTNPVVIETLKKQNLEFNYLLNHIFNGEEDVYYCEIKKWAVSIAEDPEHQNTPIYKVIREFMRVRNLYLIYIKQFSLDKQDKEPLKLLEEWRVAVTQAVDFAINLFVEKSYHVSQRKIQSQKEMIYELSSPVILLYKGAALLPLIGDIDTDRAKIIMDSTLFQCTEKNVSHLFLDLSGVLIIDTMVAQQLSHLMTALKLIGVETTISGIRPEIAQTSVQLGISFSEGSIKSTLAQAISDTIPAL</sequence>
<evidence type="ECO:0000259" key="2">
    <source>
        <dbReference type="PROSITE" id="PS50801"/>
    </source>
</evidence>
<feature type="domain" description="STAS" evidence="2">
    <location>
        <begin position="165"/>
        <end position="276"/>
    </location>
</feature>
<dbReference type="AlphaFoldDB" id="A0A2S5GCE4"/>
<dbReference type="PANTHER" id="PTHR33745">
    <property type="entry name" value="RSBT ANTAGONIST PROTEIN RSBS-RELATED"/>
    <property type="match status" value="1"/>
</dbReference>
<dbReference type="Gene3D" id="3.30.750.24">
    <property type="entry name" value="STAS domain"/>
    <property type="match status" value="1"/>
</dbReference>
<reference evidence="3 4" key="1">
    <citation type="submission" date="2018-02" db="EMBL/GenBank/DDBJ databases">
        <title>Jeotgalibacillus proteolyticum sp. nov. a protease producing bacterium isolated from ocean sediments of Laizhou Bay.</title>
        <authorList>
            <person name="Li Y."/>
        </authorList>
    </citation>
    <scope>NUCLEOTIDE SEQUENCE [LARGE SCALE GENOMIC DNA]</scope>
    <source>
        <strain evidence="3 4">22-7</strain>
    </source>
</reference>
<dbReference type="Pfam" id="PF01740">
    <property type="entry name" value="STAS"/>
    <property type="match status" value="1"/>
</dbReference>
<name>A0A2S5GCE4_9BACL</name>
<dbReference type="PANTHER" id="PTHR33745:SF3">
    <property type="entry name" value="RSBT CO-ANTAGONIST PROTEIN RSBRC"/>
    <property type="match status" value="1"/>
</dbReference>